<organism evidence="1">
    <name type="scientific">uncultured Caudovirales phage</name>
    <dbReference type="NCBI Taxonomy" id="2100421"/>
    <lineage>
        <taxon>Viruses</taxon>
        <taxon>Duplodnaviria</taxon>
        <taxon>Heunggongvirae</taxon>
        <taxon>Uroviricota</taxon>
        <taxon>Caudoviricetes</taxon>
        <taxon>Peduoviridae</taxon>
        <taxon>Maltschvirus</taxon>
        <taxon>Maltschvirus maltsch</taxon>
    </lineage>
</organism>
<sequence>MFLLEEDKALREKLQGMVVEDQKSGSPTRQVGVWFGQPDQEIRTQSYPYITIDMLGVTRDTEREMRGLVAPEYLEPTGYDPETQRWFVEMPIPVTIDYQITTYARHPRHDRAIISQLLHSNLLLRFGYLEIPYTTNDVSGVVYRRLDVMGVSKRDVTEQAKRLFVNAITVRVSSEIAQNVLRTVEQVRQVDINLYDTTIGLNGAQTYSDWIRPV</sequence>
<protein>
    <submittedName>
        <fullName evidence="1">Uncharacterized protein</fullName>
    </submittedName>
</protein>
<proteinExistence type="predicted"/>
<accession>A0A6J7WPA6</accession>
<reference evidence="1" key="1">
    <citation type="submission" date="2020-05" db="EMBL/GenBank/DDBJ databases">
        <authorList>
            <person name="Chiriac C."/>
            <person name="Salcher M."/>
            <person name="Ghai R."/>
            <person name="Kavagutti S V."/>
        </authorList>
    </citation>
    <scope>NUCLEOTIDE SEQUENCE</scope>
</reference>
<evidence type="ECO:0000313" key="1">
    <source>
        <dbReference type="EMBL" id="CAB5219597.1"/>
    </source>
</evidence>
<gene>
    <name evidence="1" type="ORF">UFOVP221_98</name>
</gene>
<dbReference type="EMBL" id="LR798267">
    <property type="protein sequence ID" value="CAB5219597.1"/>
    <property type="molecule type" value="Genomic_DNA"/>
</dbReference>
<name>A0A6J7WPA6_9CAUD</name>